<keyword evidence="2 6" id="KW-0645">Protease</keyword>
<evidence type="ECO:0000256" key="2">
    <source>
        <dbReference type="ARBA" id="ARBA00022670"/>
    </source>
</evidence>
<evidence type="ECO:0000259" key="9">
    <source>
        <dbReference type="Pfam" id="PF00082"/>
    </source>
</evidence>
<evidence type="ECO:0000256" key="5">
    <source>
        <dbReference type="PIRSR" id="PIRSR615500-1"/>
    </source>
</evidence>
<dbReference type="InterPro" id="IPR050131">
    <property type="entry name" value="Peptidase_S8_subtilisin-like"/>
</dbReference>
<protein>
    <submittedName>
        <fullName evidence="11">S8 family serine peptidase</fullName>
    </submittedName>
    <submittedName>
        <fullName evidence="10">Subtilisin family serine protease</fullName>
    </submittedName>
</protein>
<dbReference type="InterPro" id="IPR023828">
    <property type="entry name" value="Peptidase_S8_Ser-AS"/>
</dbReference>
<reference evidence="10 13" key="2">
    <citation type="submission" date="2020-08" db="EMBL/GenBank/DDBJ databases">
        <title>Sequencing the genomes of 1000 actinobacteria strains.</title>
        <authorList>
            <person name="Klenk H.-P."/>
        </authorList>
    </citation>
    <scope>NUCLEOTIDE SEQUENCE [LARGE SCALE GENOMIC DNA]</scope>
    <source>
        <strain evidence="10 13">DSM 15626</strain>
    </source>
</reference>
<feature type="chain" id="PRO_5038315495" evidence="8">
    <location>
        <begin position="29"/>
        <end position="1113"/>
    </location>
</feature>
<evidence type="ECO:0000313" key="11">
    <source>
        <dbReference type="EMBL" id="NOL44569.1"/>
    </source>
</evidence>
<dbReference type="CDD" id="cd07487">
    <property type="entry name" value="Peptidases_S8_1"/>
    <property type="match status" value="1"/>
</dbReference>
<dbReference type="Proteomes" id="UP000553957">
    <property type="component" value="Unassembled WGS sequence"/>
</dbReference>
<dbReference type="InterPro" id="IPR015500">
    <property type="entry name" value="Peptidase_S8_subtilisin-rel"/>
</dbReference>
<dbReference type="EMBL" id="JACHKF010000001">
    <property type="protein sequence ID" value="MBB6566847.1"/>
    <property type="molecule type" value="Genomic_DNA"/>
</dbReference>
<dbReference type="Gene3D" id="3.40.50.200">
    <property type="entry name" value="Peptidase S8/S53 domain"/>
    <property type="match status" value="1"/>
</dbReference>
<dbReference type="PRINTS" id="PR00723">
    <property type="entry name" value="SUBTILISIN"/>
</dbReference>
<evidence type="ECO:0000313" key="13">
    <source>
        <dbReference type="Proteomes" id="UP000553957"/>
    </source>
</evidence>
<proteinExistence type="inferred from homology"/>
<dbReference type="GO" id="GO:0005975">
    <property type="term" value="P:carbohydrate metabolic process"/>
    <property type="evidence" value="ECO:0007669"/>
    <property type="project" value="UniProtKB-ARBA"/>
</dbReference>
<evidence type="ECO:0000256" key="7">
    <source>
        <dbReference type="RuleBase" id="RU003355"/>
    </source>
</evidence>
<evidence type="ECO:0000256" key="8">
    <source>
        <dbReference type="SAM" id="SignalP"/>
    </source>
</evidence>
<dbReference type="InterPro" id="IPR022398">
    <property type="entry name" value="Peptidase_S8_His-AS"/>
</dbReference>
<dbReference type="AlphaFoldDB" id="A0A7Y4P3W5"/>
<evidence type="ECO:0000313" key="12">
    <source>
        <dbReference type="Proteomes" id="UP000534306"/>
    </source>
</evidence>
<dbReference type="GO" id="GO:0006508">
    <property type="term" value="P:proteolysis"/>
    <property type="evidence" value="ECO:0007669"/>
    <property type="project" value="UniProtKB-KW"/>
</dbReference>
<feature type="domain" description="Peptidase S8/S53" evidence="9">
    <location>
        <begin position="219"/>
        <end position="483"/>
    </location>
</feature>
<accession>A0A7Y4P3W5</accession>
<keyword evidence="3 6" id="KW-0378">Hydrolase</keyword>
<dbReference type="RefSeq" id="WP_171677826.1">
    <property type="nucleotide sequence ID" value="NZ_BAAAGT010000004.1"/>
</dbReference>
<keyword evidence="8" id="KW-0732">Signal</keyword>
<dbReference type="Proteomes" id="UP000534306">
    <property type="component" value="Unassembled WGS sequence"/>
</dbReference>
<feature type="active site" description="Charge relay system" evidence="5 6">
    <location>
        <position position="228"/>
    </location>
</feature>
<dbReference type="PROSITE" id="PS00136">
    <property type="entry name" value="SUBTILASE_ASP"/>
    <property type="match status" value="1"/>
</dbReference>
<organism evidence="11 12">
    <name type="scientific">Kribbella sandramycini</name>
    <dbReference type="NCBI Taxonomy" id="60450"/>
    <lineage>
        <taxon>Bacteria</taxon>
        <taxon>Bacillati</taxon>
        <taxon>Actinomycetota</taxon>
        <taxon>Actinomycetes</taxon>
        <taxon>Propionibacteriales</taxon>
        <taxon>Kribbellaceae</taxon>
        <taxon>Kribbella</taxon>
    </lineage>
</organism>
<feature type="signal peptide" evidence="8">
    <location>
        <begin position="1"/>
        <end position="28"/>
    </location>
</feature>
<gene>
    <name evidence="10" type="ORF">HNR71_002484</name>
    <name evidence="11" type="ORF">HPO96_30415</name>
</gene>
<comment type="similarity">
    <text evidence="1 6 7">Belongs to the peptidase S8 family.</text>
</comment>
<comment type="caution">
    <text evidence="11">The sequence shown here is derived from an EMBL/GenBank/DDBJ whole genome shotgun (WGS) entry which is preliminary data.</text>
</comment>
<dbReference type="PROSITE" id="PS00138">
    <property type="entry name" value="SUBTILASE_SER"/>
    <property type="match status" value="1"/>
</dbReference>
<dbReference type="InterPro" id="IPR036852">
    <property type="entry name" value="Peptidase_S8/S53_dom_sf"/>
</dbReference>
<dbReference type="PANTHER" id="PTHR43806">
    <property type="entry name" value="PEPTIDASE S8"/>
    <property type="match status" value="1"/>
</dbReference>
<dbReference type="PANTHER" id="PTHR43806:SF65">
    <property type="entry name" value="SERINE PROTEASE APRX"/>
    <property type="match status" value="1"/>
</dbReference>
<dbReference type="SUPFAM" id="SSF52743">
    <property type="entry name" value="Subtilisin-like"/>
    <property type="match status" value="1"/>
</dbReference>
<evidence type="ECO:0000256" key="3">
    <source>
        <dbReference type="ARBA" id="ARBA00022801"/>
    </source>
</evidence>
<dbReference type="InterPro" id="IPR000209">
    <property type="entry name" value="Peptidase_S8/S53_dom"/>
</dbReference>
<dbReference type="PROSITE" id="PS51892">
    <property type="entry name" value="SUBTILASE"/>
    <property type="match status" value="1"/>
</dbReference>
<feature type="active site" description="Charge relay system" evidence="5 6">
    <location>
        <position position="259"/>
    </location>
</feature>
<dbReference type="PROSITE" id="PS00137">
    <property type="entry name" value="SUBTILASE_HIS"/>
    <property type="match status" value="1"/>
</dbReference>
<name>A0A7Y4P3W5_9ACTN</name>
<keyword evidence="4 6" id="KW-0720">Serine protease</keyword>
<dbReference type="Gene3D" id="2.60.40.10">
    <property type="entry name" value="Immunoglobulins"/>
    <property type="match status" value="1"/>
</dbReference>
<evidence type="ECO:0000256" key="4">
    <source>
        <dbReference type="ARBA" id="ARBA00022825"/>
    </source>
</evidence>
<dbReference type="GO" id="GO:0004252">
    <property type="term" value="F:serine-type endopeptidase activity"/>
    <property type="evidence" value="ECO:0007669"/>
    <property type="project" value="UniProtKB-UniRule"/>
</dbReference>
<feature type="active site" description="Charge relay system" evidence="5 6">
    <location>
        <position position="436"/>
    </location>
</feature>
<dbReference type="Pfam" id="PF00082">
    <property type="entry name" value="Peptidase_S8"/>
    <property type="match status" value="1"/>
</dbReference>
<dbReference type="InterPro" id="IPR013783">
    <property type="entry name" value="Ig-like_fold"/>
</dbReference>
<evidence type="ECO:0000313" key="10">
    <source>
        <dbReference type="EMBL" id="MBB6566847.1"/>
    </source>
</evidence>
<evidence type="ECO:0000256" key="6">
    <source>
        <dbReference type="PROSITE-ProRule" id="PRU01240"/>
    </source>
</evidence>
<keyword evidence="12" id="KW-1185">Reference proteome</keyword>
<dbReference type="InterPro" id="IPR023827">
    <property type="entry name" value="Peptidase_S8_Asp-AS"/>
</dbReference>
<dbReference type="EMBL" id="JABJRC010000009">
    <property type="protein sequence ID" value="NOL44569.1"/>
    <property type="molecule type" value="Genomic_DNA"/>
</dbReference>
<evidence type="ECO:0000256" key="1">
    <source>
        <dbReference type="ARBA" id="ARBA00011073"/>
    </source>
</evidence>
<sequence length="1113" mass="116252">MRLNRKRVALAGAAVVGTAALVSTAALAGGGAQAAQPAAAAAKPAVAKPEPAKVVTLITGDRVVVRPGQAPTVTAGKGRAGMVFKTSRERGRLRVLPVDVLAAVKSGRLDRRFFDVTGLIEMGYDDARTKATPVLLPAAGVQLRSTLPGATMPRPIGTSGLAAATVDKAAGGAFFASLSRGLRSRSAGTIWLDAKRRTQLDKSVPQIGAPAAWKAGFTGKGVPVAVLDSGIDANHPDFKGLVVGGKNFTKDPAGDQLGHGTHVASTIAGSGAASKGKYKGVAPGARLLDGKICDGEGSCPDSAILAGMEWAAVEQKARVINMSLGIYDEPGLDPIEAALDRLTAKTGALFVVAAGNEGPDGQTVRSPGTAVSALTVGAVDKQDALADLSSRGPLLEGVGIKPDVMGPGVDIVAARAKGTNEGEPVGENYVMASGTSMATPHVAGAAAILAQQHPKWKAAELKAALMSTGKVIKAATVFEQGAGRIDVARAITGSVVSVPGSIDFGTALWPHTDDKPVAKQLTYRNLGAKAVTLSLQASSITGSAAGPESAFKLSAAKLTVPANGTAAVTVTSDTNHRGPDGLYSGRVVATAPGVSIGTPLAVEKEIESYDVSVRHLMLDGKGTDKNFTRLYSLTKPLAIDITTDANGAAKVRIPKDKYFVESILGDTSTRVYQLIWPNLSIGRAMKLDVDARKTKPIKVTLPRKNTALIKAEFEYLRKGANDLEVEGGMEVEGNPDNLWVGSMGAAAPLDKFHVTSNSRWVVQRKPGDNRNAPYDYNLVQNRRGSYYTGYRRVVRESDLARIDSKYAADAVGGLLSDERFGWVPGLDQSTAGISTFYNAPATATHFVEINAGTGPMHWYGAATYSVIEGEEVYLPLMLNSTGPKLKPGSRYAEQWGRSVANAALDAGDGVYRQGNELDVLVFPVSDADGHLGTSLAGSDSETTKVFHNGKLLNWSSVAGQINIPAVPAAKAAYRIEVSIKRSKMQLATQVDHVWSFDSQDTGDVKEILPLRDVHFTPAVDQQNAVARTATTTLPFRIVNAQNAKPAGITAVAVDVSGDGGKTWQRTAVTKLADGSYQAVVKTPAGKTISLRSSVKDSAGIVSAQKVLHAYRIR</sequence>
<reference evidence="11 12" key="1">
    <citation type="submission" date="2020-05" db="EMBL/GenBank/DDBJ databases">
        <title>Genome sequence of Kribbella sandramycini ATCC 39419.</title>
        <authorList>
            <person name="Maclea K.S."/>
            <person name="Fair J.L."/>
        </authorList>
    </citation>
    <scope>NUCLEOTIDE SEQUENCE [LARGE SCALE GENOMIC DNA]</scope>
    <source>
        <strain evidence="11 12">ATCC 39419</strain>
    </source>
</reference>